<proteinExistence type="predicted"/>
<name>A0A9D4GGI0_DREPO</name>
<dbReference type="EMBL" id="JAIWYP010000006">
    <property type="protein sequence ID" value="KAH3814560.1"/>
    <property type="molecule type" value="Genomic_DNA"/>
</dbReference>
<dbReference type="AlphaFoldDB" id="A0A9D4GGI0"/>
<sequence>MSAPGNVLVFALLMLDLNRCCASLKSIWLCIFPSGAYQVAVLVGLCGFSVLAWVSCWLPANSRSLKLPSLVSPKPNLPTLAFQSSGALRMSFLGTLTMMCSNSS</sequence>
<feature type="transmembrane region" description="Helical" evidence="1">
    <location>
        <begin position="39"/>
        <end position="60"/>
    </location>
</feature>
<keyword evidence="1" id="KW-0812">Transmembrane</keyword>
<reference evidence="3" key="1">
    <citation type="journal article" date="2019" name="bioRxiv">
        <title>The Genome of the Zebra Mussel, Dreissena polymorpha: A Resource for Invasive Species Research.</title>
        <authorList>
            <person name="McCartney M.A."/>
            <person name="Auch B."/>
            <person name="Kono T."/>
            <person name="Mallez S."/>
            <person name="Zhang Y."/>
            <person name="Obille A."/>
            <person name="Becker A."/>
            <person name="Abrahante J.E."/>
            <person name="Garbe J."/>
            <person name="Badalamenti J.P."/>
            <person name="Herman A."/>
            <person name="Mangelson H."/>
            <person name="Liachko I."/>
            <person name="Sullivan S."/>
            <person name="Sone E.D."/>
            <person name="Koren S."/>
            <person name="Silverstein K.A.T."/>
            <person name="Beckman K.B."/>
            <person name="Gohl D.M."/>
        </authorList>
    </citation>
    <scope>NUCLEOTIDE SEQUENCE</scope>
    <source>
        <strain evidence="3">Duluth1</strain>
        <tissue evidence="3">Whole animal</tissue>
    </source>
</reference>
<keyword evidence="2" id="KW-0732">Signal</keyword>
<dbReference type="Proteomes" id="UP000828390">
    <property type="component" value="Unassembled WGS sequence"/>
</dbReference>
<evidence type="ECO:0000256" key="1">
    <source>
        <dbReference type="SAM" id="Phobius"/>
    </source>
</evidence>
<feature type="chain" id="PRO_5038536746" evidence="2">
    <location>
        <begin position="23"/>
        <end position="104"/>
    </location>
</feature>
<keyword evidence="1" id="KW-0472">Membrane</keyword>
<organism evidence="3 4">
    <name type="scientific">Dreissena polymorpha</name>
    <name type="common">Zebra mussel</name>
    <name type="synonym">Mytilus polymorpha</name>
    <dbReference type="NCBI Taxonomy" id="45954"/>
    <lineage>
        <taxon>Eukaryota</taxon>
        <taxon>Metazoa</taxon>
        <taxon>Spiralia</taxon>
        <taxon>Lophotrochozoa</taxon>
        <taxon>Mollusca</taxon>
        <taxon>Bivalvia</taxon>
        <taxon>Autobranchia</taxon>
        <taxon>Heteroconchia</taxon>
        <taxon>Euheterodonta</taxon>
        <taxon>Imparidentia</taxon>
        <taxon>Neoheterodontei</taxon>
        <taxon>Myida</taxon>
        <taxon>Dreissenoidea</taxon>
        <taxon>Dreissenidae</taxon>
        <taxon>Dreissena</taxon>
    </lineage>
</organism>
<keyword evidence="4" id="KW-1185">Reference proteome</keyword>
<reference evidence="3" key="2">
    <citation type="submission" date="2020-11" db="EMBL/GenBank/DDBJ databases">
        <authorList>
            <person name="McCartney M.A."/>
            <person name="Auch B."/>
            <person name="Kono T."/>
            <person name="Mallez S."/>
            <person name="Becker A."/>
            <person name="Gohl D.M."/>
            <person name="Silverstein K.A.T."/>
            <person name="Koren S."/>
            <person name="Bechman K.B."/>
            <person name="Herman A."/>
            <person name="Abrahante J.E."/>
            <person name="Garbe J."/>
        </authorList>
    </citation>
    <scope>NUCLEOTIDE SEQUENCE</scope>
    <source>
        <strain evidence="3">Duluth1</strain>
        <tissue evidence="3">Whole animal</tissue>
    </source>
</reference>
<protein>
    <submittedName>
        <fullName evidence="3">Uncharacterized protein</fullName>
    </submittedName>
</protein>
<feature type="signal peptide" evidence="2">
    <location>
        <begin position="1"/>
        <end position="22"/>
    </location>
</feature>
<evidence type="ECO:0000256" key="2">
    <source>
        <dbReference type="SAM" id="SignalP"/>
    </source>
</evidence>
<comment type="caution">
    <text evidence="3">The sequence shown here is derived from an EMBL/GenBank/DDBJ whole genome shotgun (WGS) entry which is preliminary data.</text>
</comment>
<keyword evidence="1" id="KW-1133">Transmembrane helix</keyword>
<evidence type="ECO:0000313" key="3">
    <source>
        <dbReference type="EMBL" id="KAH3814560.1"/>
    </source>
</evidence>
<accession>A0A9D4GGI0</accession>
<gene>
    <name evidence="3" type="ORF">DPMN_143061</name>
</gene>
<evidence type="ECO:0000313" key="4">
    <source>
        <dbReference type="Proteomes" id="UP000828390"/>
    </source>
</evidence>